<evidence type="ECO:0000313" key="1">
    <source>
        <dbReference type="EMBL" id="KAI5667012.1"/>
    </source>
</evidence>
<gene>
    <name evidence="1" type="ORF">M9H77_16865</name>
</gene>
<evidence type="ECO:0000313" key="2">
    <source>
        <dbReference type="Proteomes" id="UP001060085"/>
    </source>
</evidence>
<proteinExistence type="predicted"/>
<protein>
    <submittedName>
        <fullName evidence="1">Uncharacterized protein</fullName>
    </submittedName>
</protein>
<comment type="caution">
    <text evidence="1">The sequence shown here is derived from an EMBL/GenBank/DDBJ whole genome shotgun (WGS) entry which is preliminary data.</text>
</comment>
<dbReference type="Proteomes" id="UP001060085">
    <property type="component" value="Linkage Group LG04"/>
</dbReference>
<dbReference type="EMBL" id="CM044704">
    <property type="protein sequence ID" value="KAI5667012.1"/>
    <property type="molecule type" value="Genomic_DNA"/>
</dbReference>
<accession>A0ACC0B354</accession>
<reference evidence="2" key="1">
    <citation type="journal article" date="2023" name="Nat. Plants">
        <title>Single-cell RNA sequencing provides a high-resolution roadmap for understanding the multicellular compartmentation of specialized metabolism.</title>
        <authorList>
            <person name="Sun S."/>
            <person name="Shen X."/>
            <person name="Li Y."/>
            <person name="Li Y."/>
            <person name="Wang S."/>
            <person name="Li R."/>
            <person name="Zhang H."/>
            <person name="Shen G."/>
            <person name="Guo B."/>
            <person name="Wei J."/>
            <person name="Xu J."/>
            <person name="St-Pierre B."/>
            <person name="Chen S."/>
            <person name="Sun C."/>
        </authorList>
    </citation>
    <scope>NUCLEOTIDE SEQUENCE [LARGE SCALE GENOMIC DNA]</scope>
</reference>
<sequence length="203" mass="22548">MESDVGVSVPNAIPTSKDKPDVKNYFLTFSSMRIDHASRMRARSSSTVGVQIRDLKGLEVRKIGPLSVTVVISNCFVYRLLGSETGKALKAKNWNLEIVTVVSEPRLSEQPSGYHSVSTVAAFCWLTALGLFLFTQQFLFIAVDFVNLLLCCYNCCCRISCVGFWVIVLFSFIIAVLFLCSVSGIFENPKPKPGWGPRDSQYL</sequence>
<organism evidence="1 2">
    <name type="scientific">Catharanthus roseus</name>
    <name type="common">Madagascar periwinkle</name>
    <name type="synonym">Vinca rosea</name>
    <dbReference type="NCBI Taxonomy" id="4058"/>
    <lineage>
        <taxon>Eukaryota</taxon>
        <taxon>Viridiplantae</taxon>
        <taxon>Streptophyta</taxon>
        <taxon>Embryophyta</taxon>
        <taxon>Tracheophyta</taxon>
        <taxon>Spermatophyta</taxon>
        <taxon>Magnoliopsida</taxon>
        <taxon>eudicotyledons</taxon>
        <taxon>Gunneridae</taxon>
        <taxon>Pentapetalae</taxon>
        <taxon>asterids</taxon>
        <taxon>lamiids</taxon>
        <taxon>Gentianales</taxon>
        <taxon>Apocynaceae</taxon>
        <taxon>Rauvolfioideae</taxon>
        <taxon>Vinceae</taxon>
        <taxon>Catharanthinae</taxon>
        <taxon>Catharanthus</taxon>
    </lineage>
</organism>
<name>A0ACC0B354_CATRO</name>
<keyword evidence="2" id="KW-1185">Reference proteome</keyword>